<dbReference type="PROSITE" id="PS50011">
    <property type="entry name" value="PROTEIN_KINASE_DOM"/>
    <property type="match status" value="1"/>
</dbReference>
<dbReference type="GO" id="GO:0080090">
    <property type="term" value="P:regulation of primary metabolic process"/>
    <property type="evidence" value="ECO:0007669"/>
    <property type="project" value="UniProtKB-ARBA"/>
</dbReference>
<dbReference type="Gene3D" id="3.30.200.20">
    <property type="entry name" value="Phosphorylase Kinase, domain 1"/>
    <property type="match status" value="1"/>
</dbReference>
<comment type="caution">
    <text evidence="11">The sequence shown here is derived from an EMBL/GenBank/DDBJ whole genome shotgun (WGS) entry which is preliminary data.</text>
</comment>
<evidence type="ECO:0000256" key="6">
    <source>
        <dbReference type="ARBA" id="ARBA00022840"/>
    </source>
</evidence>
<feature type="transmembrane region" description="Helical" evidence="9">
    <location>
        <begin position="335"/>
        <end position="357"/>
    </location>
</feature>
<dbReference type="InterPro" id="IPR000719">
    <property type="entry name" value="Prot_kinase_dom"/>
</dbReference>
<comment type="catalytic activity">
    <reaction evidence="8">
        <text>L-seryl-[protein] + ATP = O-phospho-L-seryl-[protein] + ADP + H(+)</text>
        <dbReference type="Rhea" id="RHEA:17989"/>
        <dbReference type="Rhea" id="RHEA-COMP:9863"/>
        <dbReference type="Rhea" id="RHEA-COMP:11604"/>
        <dbReference type="ChEBI" id="CHEBI:15378"/>
        <dbReference type="ChEBI" id="CHEBI:29999"/>
        <dbReference type="ChEBI" id="CHEBI:30616"/>
        <dbReference type="ChEBI" id="CHEBI:83421"/>
        <dbReference type="ChEBI" id="CHEBI:456216"/>
        <dbReference type="EC" id="2.7.11.1"/>
    </reaction>
</comment>
<accession>A0A8E2LMR1</accession>
<feature type="transmembrane region" description="Helical" evidence="9">
    <location>
        <begin position="6"/>
        <end position="29"/>
    </location>
</feature>
<dbReference type="RefSeq" id="WP_075545531.1">
    <property type="nucleotide sequence ID" value="NZ_LWCM01000053.1"/>
</dbReference>
<dbReference type="GeneID" id="66597028"/>
<dbReference type="OrthoDB" id="9762169at2"/>
<dbReference type="EC" id="2.7.11.1" evidence="1"/>
<proteinExistence type="predicted"/>
<keyword evidence="9" id="KW-0472">Membrane</keyword>
<comment type="catalytic activity">
    <reaction evidence="7">
        <text>L-threonyl-[protein] + ATP = O-phospho-L-threonyl-[protein] + ADP + H(+)</text>
        <dbReference type="Rhea" id="RHEA:46608"/>
        <dbReference type="Rhea" id="RHEA-COMP:11060"/>
        <dbReference type="Rhea" id="RHEA-COMP:11605"/>
        <dbReference type="ChEBI" id="CHEBI:15378"/>
        <dbReference type="ChEBI" id="CHEBI:30013"/>
        <dbReference type="ChEBI" id="CHEBI:30616"/>
        <dbReference type="ChEBI" id="CHEBI:61977"/>
        <dbReference type="ChEBI" id="CHEBI:456216"/>
        <dbReference type="EC" id="2.7.11.1"/>
    </reaction>
</comment>
<dbReference type="CDD" id="cd14014">
    <property type="entry name" value="STKc_PknB_like"/>
    <property type="match status" value="1"/>
</dbReference>
<dbReference type="SUPFAM" id="SSF56112">
    <property type="entry name" value="Protein kinase-like (PK-like)"/>
    <property type="match status" value="1"/>
</dbReference>
<keyword evidence="4" id="KW-0547">Nucleotide-binding</keyword>
<evidence type="ECO:0000313" key="11">
    <source>
        <dbReference type="EMBL" id="ORC06393.1"/>
    </source>
</evidence>
<evidence type="ECO:0000259" key="10">
    <source>
        <dbReference type="PROSITE" id="PS50011"/>
    </source>
</evidence>
<dbReference type="PROSITE" id="PS00108">
    <property type="entry name" value="PROTEIN_KINASE_ST"/>
    <property type="match status" value="1"/>
</dbReference>
<dbReference type="EMBL" id="MWQA01000001">
    <property type="protein sequence ID" value="ORC06393.1"/>
    <property type="molecule type" value="Genomic_DNA"/>
</dbReference>
<dbReference type="InterPro" id="IPR011009">
    <property type="entry name" value="Kinase-like_dom_sf"/>
</dbReference>
<evidence type="ECO:0000256" key="2">
    <source>
        <dbReference type="ARBA" id="ARBA00022527"/>
    </source>
</evidence>
<evidence type="ECO:0000313" key="13">
    <source>
        <dbReference type="Proteomes" id="UP000192335"/>
    </source>
</evidence>
<evidence type="ECO:0000256" key="4">
    <source>
        <dbReference type="ARBA" id="ARBA00022741"/>
    </source>
</evidence>
<dbReference type="AlphaFoldDB" id="A0A8E2LMR1"/>
<dbReference type="PANTHER" id="PTHR43289">
    <property type="entry name" value="MITOGEN-ACTIVATED PROTEIN KINASE KINASE KINASE 20-RELATED"/>
    <property type="match status" value="1"/>
</dbReference>
<dbReference type="Gene3D" id="1.10.510.10">
    <property type="entry name" value="Transferase(Phosphotransferase) domain 1"/>
    <property type="match status" value="1"/>
</dbReference>
<feature type="domain" description="Protein kinase" evidence="10">
    <location>
        <begin position="12"/>
        <end position="276"/>
    </location>
</feature>
<evidence type="ECO:0000313" key="12">
    <source>
        <dbReference type="EMBL" id="VAZ97595.1"/>
    </source>
</evidence>
<keyword evidence="3 12" id="KW-0808">Transferase</keyword>
<protein>
    <recommendedName>
        <fullName evidence="1">non-specific serine/threonine protein kinase</fullName>
        <ecNumber evidence="1">2.7.11.1</ecNumber>
    </recommendedName>
</protein>
<reference evidence="12 14" key="2">
    <citation type="submission" date="2018-09" db="EMBL/GenBank/DDBJ databases">
        <authorList>
            <person name="Tagini F."/>
        </authorList>
    </citation>
    <scope>NUCLEOTIDE SEQUENCE [LARGE SCALE GENOMIC DNA]</scope>
    <source>
        <strain evidence="12 14">MK4</strain>
    </source>
</reference>
<organism evidence="11 13">
    <name type="scientific">Mycobacterium persicum</name>
    <dbReference type="NCBI Taxonomy" id="1487726"/>
    <lineage>
        <taxon>Bacteria</taxon>
        <taxon>Bacillati</taxon>
        <taxon>Actinomycetota</taxon>
        <taxon>Actinomycetes</taxon>
        <taxon>Mycobacteriales</taxon>
        <taxon>Mycobacteriaceae</taxon>
        <taxon>Mycobacterium</taxon>
    </lineage>
</organism>
<dbReference type="Proteomes" id="UP000192335">
    <property type="component" value="Unassembled WGS sequence"/>
</dbReference>
<evidence type="ECO:0000256" key="9">
    <source>
        <dbReference type="SAM" id="Phobius"/>
    </source>
</evidence>
<dbReference type="Pfam" id="PF00069">
    <property type="entry name" value="Pkinase"/>
    <property type="match status" value="1"/>
</dbReference>
<dbReference type="InterPro" id="IPR008271">
    <property type="entry name" value="Ser/Thr_kinase_AS"/>
</dbReference>
<evidence type="ECO:0000256" key="7">
    <source>
        <dbReference type="ARBA" id="ARBA00047899"/>
    </source>
</evidence>
<dbReference type="EMBL" id="UPHM01000107">
    <property type="protein sequence ID" value="VAZ97595.1"/>
    <property type="molecule type" value="Genomic_DNA"/>
</dbReference>
<evidence type="ECO:0000256" key="5">
    <source>
        <dbReference type="ARBA" id="ARBA00022777"/>
    </source>
</evidence>
<dbReference type="Proteomes" id="UP000271464">
    <property type="component" value="Unassembled WGS sequence"/>
</dbReference>
<keyword evidence="6" id="KW-0067">ATP-binding</keyword>
<dbReference type="GO" id="GO:0004674">
    <property type="term" value="F:protein serine/threonine kinase activity"/>
    <property type="evidence" value="ECO:0007669"/>
    <property type="project" value="UniProtKB-KW"/>
</dbReference>
<sequence length="494" mass="53114">MPLSAGTMFAGYTIIRLLGSGGMGAVYLAQHPRLPRRDALKVLPRDVSADSVFRERFQREADVAATLFHPHIVGVHDRGEFNGQLWISMDYIEGTDAAQLTANRNSGGMPAAEVATLVTAVASALDYAHQRGLLHRDVKPANIMVTEPDGDGNRRIFLADFGIARQLGDISGITATNLTVGTAAYCAPEQLMGADIDGRADQYALAATAFHLLTGARPYQHSNPVAMISQHLNAPPPKPSDQRAELASLDSVFATALAKQPNDRYGSCREFAQALTERVTPDSGMAVNRPDDRTMAAGIAPAPLNAVDTRAAPMQPMYWHPARPAAQPGARRRTVVSIVVPLVLAAMLLCAIGFAAVQVLRPGPRPAAAAPRWQPYVDYAKQFGVFLTSLDPQTADRDIQRILDGSTGTFHDDFASRRSEFKQTILNSNVVTHGIATGAGLEAISGTTARVVVAMTSKVTNNAGATQDPRSWRLLMQVEKIGDTYLVSNVEFVR</sequence>
<dbReference type="PANTHER" id="PTHR43289:SF6">
    <property type="entry name" value="SERINE_THREONINE-PROTEIN KINASE NEKL-3"/>
    <property type="match status" value="1"/>
</dbReference>
<evidence type="ECO:0000256" key="1">
    <source>
        <dbReference type="ARBA" id="ARBA00012513"/>
    </source>
</evidence>
<evidence type="ECO:0000256" key="8">
    <source>
        <dbReference type="ARBA" id="ARBA00048679"/>
    </source>
</evidence>
<dbReference type="SMART" id="SM00220">
    <property type="entry name" value="S_TKc"/>
    <property type="match status" value="1"/>
</dbReference>
<keyword evidence="5 11" id="KW-0418">Kinase</keyword>
<keyword evidence="14" id="KW-1185">Reference proteome</keyword>
<dbReference type="FunFam" id="3.30.200.20:FF:000035">
    <property type="entry name" value="Serine/threonine protein kinase Stk1"/>
    <property type="match status" value="1"/>
</dbReference>
<keyword evidence="9" id="KW-0812">Transmembrane</keyword>
<keyword evidence="2" id="KW-0723">Serine/threonine-protein kinase</keyword>
<reference evidence="11 13" key="1">
    <citation type="submission" date="2017-02" db="EMBL/GenBank/DDBJ databases">
        <title>Mycobacterium kansasii genomes.</title>
        <authorList>
            <person name="Borowka P."/>
            <person name="Strapagiel D."/>
            <person name="Marciniak B."/>
            <person name="Lach J."/>
            <person name="Bakula Z."/>
            <person name="Van Ingen J."/>
            <person name="Safianowska A."/>
            <person name="Brzostek A."/>
            <person name="Dziadek J."/>
            <person name="Jagielski T."/>
        </authorList>
    </citation>
    <scope>NUCLEOTIDE SEQUENCE [LARGE SCALE GENOMIC DNA]</scope>
    <source>
        <strain evidence="11 13">12MK</strain>
    </source>
</reference>
<evidence type="ECO:0000313" key="14">
    <source>
        <dbReference type="Proteomes" id="UP000271464"/>
    </source>
</evidence>
<keyword evidence="9" id="KW-1133">Transmembrane helix</keyword>
<name>A0A8E2LMR1_9MYCO</name>
<gene>
    <name evidence="12" type="primary">pknF_3</name>
    <name evidence="11" type="ORF">B4U45_06865</name>
    <name evidence="12" type="ORF">LAUMK4_03887</name>
</gene>
<evidence type="ECO:0000256" key="3">
    <source>
        <dbReference type="ARBA" id="ARBA00022679"/>
    </source>
</evidence>
<dbReference type="GO" id="GO:0005524">
    <property type="term" value="F:ATP binding"/>
    <property type="evidence" value="ECO:0007669"/>
    <property type="project" value="UniProtKB-KW"/>
</dbReference>